<feature type="coiled-coil region" evidence="15">
    <location>
        <begin position="197"/>
        <end position="231"/>
    </location>
</feature>
<dbReference type="PANTHER" id="PTHR43047">
    <property type="entry name" value="TWO-COMPONENT HISTIDINE PROTEIN KINASE"/>
    <property type="match status" value="1"/>
</dbReference>
<dbReference type="PRINTS" id="PR00344">
    <property type="entry name" value="BCTRLSENSOR"/>
</dbReference>
<evidence type="ECO:0000256" key="6">
    <source>
        <dbReference type="ARBA" id="ARBA00022679"/>
    </source>
</evidence>
<evidence type="ECO:0000256" key="10">
    <source>
        <dbReference type="ARBA" id="ARBA00022840"/>
    </source>
</evidence>
<keyword evidence="11" id="KW-1133">Transmembrane helix</keyword>
<dbReference type="InterPro" id="IPR003661">
    <property type="entry name" value="HisK_dim/P_dom"/>
</dbReference>
<dbReference type="FunFam" id="3.30.565.10:FF:000010">
    <property type="entry name" value="Sensor histidine kinase RcsC"/>
    <property type="match status" value="1"/>
</dbReference>
<keyword evidence="7" id="KW-0812">Transmembrane</keyword>
<evidence type="ECO:0000313" key="18">
    <source>
        <dbReference type="Proteomes" id="UP000031561"/>
    </source>
</evidence>
<sequence>MESAQTHSSAQELAVQNQLSFAERLLRGVASATSALLTVRNYEESIQSALTILGNATQVDRAYIFQRHVDPHNQQNLMSQRWEWVAPGVSPEIDNPDLQNLQFEEFAPRWYWELSQGRAISGLVDSFPETEQEILKPQNIISIVVVPILIQTEFWGFIGFDDCCRGHDWSDNEVAALQATGHSFGGAVARYKAEQHLKRANLALRKQTRKLKQAKVQADRANRAKDTFLANMSHELRTPLNGILGYIQILERSTHLDHREKRGLTTIHQCATHLLSLINDILDLTKIEAEKFELSTDEIQVPKFLHEVFDMCQNQAKAKQLELSLAIAPDVPQRVRADAKRLRQTLLNLISNAIKFTDVGRVVLRVSCEQTYPLKALPSDSGESPPQPIRFTVEDTGIGIDPADFSRLFQPFEQLGNPQHHGEGTGLGLSISQRIIQAMGSTIEVTSEPGQGSHFSFVLTLPAVSTVRRDPGPVSTAADPVPDPTRQAMILPPVHQLETLLQLAQEGRLKKLVESVQEMAQAETQYRPFSETLHQLAQEFKIEEIERLLTTYLQG</sequence>
<dbReference type="FunFam" id="1.10.287.130:FF:000004">
    <property type="entry name" value="Ethylene receptor 1"/>
    <property type="match status" value="1"/>
</dbReference>
<dbReference type="InterPro" id="IPR003594">
    <property type="entry name" value="HATPase_dom"/>
</dbReference>
<keyword evidence="6" id="KW-0808">Transferase</keyword>
<dbReference type="SUPFAM" id="SSF47384">
    <property type="entry name" value="Homodimeric domain of signal transducing histidine kinase"/>
    <property type="match status" value="1"/>
</dbReference>
<evidence type="ECO:0000256" key="11">
    <source>
        <dbReference type="ARBA" id="ARBA00022989"/>
    </source>
</evidence>
<evidence type="ECO:0000256" key="5">
    <source>
        <dbReference type="ARBA" id="ARBA00022553"/>
    </source>
</evidence>
<dbReference type="Gene3D" id="3.30.565.10">
    <property type="entry name" value="Histidine kinase-like ATPase, C-terminal domain"/>
    <property type="match status" value="1"/>
</dbReference>
<keyword evidence="10 17" id="KW-0067">ATP-binding</keyword>
<dbReference type="Pfam" id="PF01590">
    <property type="entry name" value="GAF"/>
    <property type="match status" value="1"/>
</dbReference>
<dbReference type="GO" id="GO:0016020">
    <property type="term" value="C:membrane"/>
    <property type="evidence" value="ECO:0007669"/>
    <property type="project" value="UniProtKB-SubCell"/>
</dbReference>
<dbReference type="InterPro" id="IPR003018">
    <property type="entry name" value="GAF"/>
</dbReference>
<dbReference type="SUPFAM" id="SSF55874">
    <property type="entry name" value="ATPase domain of HSP90 chaperone/DNA topoisomerase II/histidine kinase"/>
    <property type="match status" value="1"/>
</dbReference>
<dbReference type="Gene3D" id="3.30.450.40">
    <property type="match status" value="1"/>
</dbReference>
<evidence type="ECO:0000256" key="7">
    <source>
        <dbReference type="ARBA" id="ARBA00022692"/>
    </source>
</evidence>
<evidence type="ECO:0000256" key="9">
    <source>
        <dbReference type="ARBA" id="ARBA00022777"/>
    </source>
</evidence>
<dbReference type="Pfam" id="PF00512">
    <property type="entry name" value="HisKA"/>
    <property type="match status" value="1"/>
</dbReference>
<reference evidence="17 18" key="1">
    <citation type="journal article" date="2015" name="Genome Announc.">
        <title>Draft Genome Sequence of Filamentous Marine Cyanobacterium Lyngbya confervoides Strain BDU141951.</title>
        <authorList>
            <person name="Chandrababunaidu M.M."/>
            <person name="Sen D."/>
            <person name="Tripathy S."/>
        </authorList>
    </citation>
    <scope>NUCLEOTIDE SEQUENCE [LARGE SCALE GENOMIC DNA]</scope>
    <source>
        <strain evidence="17 18">BDU141951</strain>
    </source>
</reference>
<dbReference type="CDD" id="cd16922">
    <property type="entry name" value="HATPase_EvgS-ArcB-TorS-like"/>
    <property type="match status" value="1"/>
</dbReference>
<keyword evidence="13" id="KW-0472">Membrane</keyword>
<comment type="catalytic activity">
    <reaction evidence="1">
        <text>ATP + protein L-histidine = ADP + protein N-phospho-L-histidine.</text>
        <dbReference type="EC" id="2.7.13.3"/>
    </reaction>
</comment>
<dbReference type="InterPro" id="IPR004358">
    <property type="entry name" value="Sig_transdc_His_kin-like_C"/>
</dbReference>
<dbReference type="InterPro" id="IPR036097">
    <property type="entry name" value="HisK_dim/P_sf"/>
</dbReference>
<evidence type="ECO:0000256" key="13">
    <source>
        <dbReference type="ARBA" id="ARBA00023136"/>
    </source>
</evidence>
<dbReference type="SUPFAM" id="SSF55781">
    <property type="entry name" value="GAF domain-like"/>
    <property type="match status" value="1"/>
</dbReference>
<dbReference type="SMART" id="SM00387">
    <property type="entry name" value="HATPase_c"/>
    <property type="match status" value="1"/>
</dbReference>
<protein>
    <recommendedName>
        <fullName evidence="14">Circadian input-output histidine kinase CikA</fullName>
        <ecNumber evidence="4">2.7.13.3</ecNumber>
    </recommendedName>
</protein>
<evidence type="ECO:0000256" key="8">
    <source>
        <dbReference type="ARBA" id="ARBA00022741"/>
    </source>
</evidence>
<dbReference type="CDD" id="cd00082">
    <property type="entry name" value="HisKA"/>
    <property type="match status" value="1"/>
</dbReference>
<keyword evidence="12" id="KW-0902">Two-component regulatory system</keyword>
<dbReference type="Pfam" id="PF02518">
    <property type="entry name" value="HATPase_c"/>
    <property type="match status" value="1"/>
</dbReference>
<keyword evidence="8" id="KW-0547">Nucleotide-binding</keyword>
<dbReference type="SMART" id="SM00388">
    <property type="entry name" value="HisKA"/>
    <property type="match status" value="1"/>
</dbReference>
<organism evidence="17 18">
    <name type="scientific">Lyngbya confervoides BDU141951</name>
    <dbReference type="NCBI Taxonomy" id="1574623"/>
    <lineage>
        <taxon>Bacteria</taxon>
        <taxon>Bacillati</taxon>
        <taxon>Cyanobacteriota</taxon>
        <taxon>Cyanophyceae</taxon>
        <taxon>Oscillatoriophycideae</taxon>
        <taxon>Oscillatoriales</taxon>
        <taxon>Microcoleaceae</taxon>
        <taxon>Lyngbya</taxon>
    </lineage>
</organism>
<dbReference type="PROSITE" id="PS50109">
    <property type="entry name" value="HIS_KIN"/>
    <property type="match status" value="1"/>
</dbReference>
<dbReference type="EC" id="2.7.13.3" evidence="4"/>
<dbReference type="GO" id="GO:0005524">
    <property type="term" value="F:ATP binding"/>
    <property type="evidence" value="ECO:0007669"/>
    <property type="project" value="UniProtKB-KW"/>
</dbReference>
<keyword evidence="5" id="KW-0597">Phosphoprotein</keyword>
<gene>
    <name evidence="17" type="ORF">QQ91_0011490</name>
</gene>
<evidence type="ECO:0000256" key="14">
    <source>
        <dbReference type="ARBA" id="ARBA00074306"/>
    </source>
</evidence>
<keyword evidence="18" id="KW-1185">Reference proteome</keyword>
<accession>A0ABD4T510</accession>
<dbReference type="Proteomes" id="UP000031561">
    <property type="component" value="Unassembled WGS sequence"/>
</dbReference>
<dbReference type="EMBL" id="JTHE03000061">
    <property type="protein sequence ID" value="MCM1983440.1"/>
    <property type="molecule type" value="Genomic_DNA"/>
</dbReference>
<evidence type="ECO:0000259" key="16">
    <source>
        <dbReference type="PROSITE" id="PS50109"/>
    </source>
</evidence>
<dbReference type="InterPro" id="IPR005467">
    <property type="entry name" value="His_kinase_dom"/>
</dbReference>
<dbReference type="GO" id="GO:0000160">
    <property type="term" value="P:phosphorelay signal transduction system"/>
    <property type="evidence" value="ECO:0007669"/>
    <property type="project" value="UniProtKB-KW"/>
</dbReference>
<dbReference type="SMART" id="SM00065">
    <property type="entry name" value="GAF"/>
    <property type="match status" value="1"/>
</dbReference>
<comment type="caution">
    <text evidence="17">The sequence shown here is derived from an EMBL/GenBank/DDBJ whole genome shotgun (WGS) entry which is preliminary data.</text>
</comment>
<evidence type="ECO:0000256" key="2">
    <source>
        <dbReference type="ARBA" id="ARBA00004370"/>
    </source>
</evidence>
<evidence type="ECO:0000256" key="4">
    <source>
        <dbReference type="ARBA" id="ARBA00012438"/>
    </source>
</evidence>
<dbReference type="Gene3D" id="1.10.287.130">
    <property type="match status" value="1"/>
</dbReference>
<comment type="similarity">
    <text evidence="3">In the N-terminal section; belongs to the phytochrome family.</text>
</comment>
<evidence type="ECO:0000256" key="3">
    <source>
        <dbReference type="ARBA" id="ARBA00006402"/>
    </source>
</evidence>
<feature type="domain" description="Histidine kinase" evidence="16">
    <location>
        <begin position="231"/>
        <end position="463"/>
    </location>
</feature>
<dbReference type="RefSeq" id="WP_166275208.1">
    <property type="nucleotide sequence ID" value="NZ_JTHE03000061.1"/>
</dbReference>
<dbReference type="AlphaFoldDB" id="A0ABD4T510"/>
<name>A0ABD4T510_9CYAN</name>
<dbReference type="InterPro" id="IPR029016">
    <property type="entry name" value="GAF-like_dom_sf"/>
</dbReference>
<dbReference type="GO" id="GO:0004673">
    <property type="term" value="F:protein histidine kinase activity"/>
    <property type="evidence" value="ECO:0007669"/>
    <property type="project" value="UniProtKB-EC"/>
</dbReference>
<evidence type="ECO:0000256" key="15">
    <source>
        <dbReference type="SAM" id="Coils"/>
    </source>
</evidence>
<evidence type="ECO:0000256" key="12">
    <source>
        <dbReference type="ARBA" id="ARBA00023012"/>
    </source>
</evidence>
<dbReference type="InterPro" id="IPR036890">
    <property type="entry name" value="HATPase_C_sf"/>
</dbReference>
<keyword evidence="15" id="KW-0175">Coiled coil</keyword>
<comment type="subcellular location">
    <subcellularLocation>
        <location evidence="2">Membrane</location>
    </subcellularLocation>
</comment>
<keyword evidence="9" id="KW-0418">Kinase</keyword>
<evidence type="ECO:0000313" key="17">
    <source>
        <dbReference type="EMBL" id="MCM1983440.1"/>
    </source>
</evidence>
<evidence type="ECO:0000256" key="1">
    <source>
        <dbReference type="ARBA" id="ARBA00000085"/>
    </source>
</evidence>
<proteinExistence type="inferred from homology"/>